<sequence length="655" mass="73814">MGTTQLHEHPRRSAPQDKARLPLARALIDYGLVTPWQLFFALRCQSSWNATLTEILAAQGWVTDSDLNAFKAHSNNLRQVDLARTPPSKDTADLLTPEFCLKHSVLPWAKLGTTAILVTGRADHLDDLRAALPNDQKDVLFALADECQLQDHLTLHHRRFLTNAAETSVADRDSCRGFTKQAALQKCLLVGLAFLLFFAACPIPNMGLHLLTWWTVVTLIAATSLRVAALFRHLWPTSRAPPVPPLRWTPAAPFTLPAHLTRNGRRARLPRISMMVPLLHETEIASALIRRLTRLSYPRALLDVVLVLEENDNLTQDTIARTRLPRWMRVVEVPAGSGLTTKPRALNYALPFCRGEIIGIWDAEDAPAPDQLEHVAYHFAHATPDVACLQGVLDYYNPYTNWLSRCFAIEYAAWFRLVLPTLTRLGFPVPLGGTTLFLRREVIEEVGGWDSHNVTEDADLGMRLARRGYRTELINTITQEEANCRPIAWVRQRSRWLKGYMATYLVHMRSPRQLLRELGPRQFLGFQVLFLCTISQFLLAPFLWLLWGAAFGLPHPMTDILSHNAMLVLVTTLLLSGTTNGALWIAAAHISNRPRLYPWVLSMWLYFPLATLAAYKGLVEMLVAPFYWDKTSHGKTVEAIDHDLSAPTKSKQADS</sequence>
<dbReference type="EMBL" id="FXTY01000003">
    <property type="protein sequence ID" value="SMP19870.1"/>
    <property type="molecule type" value="Genomic_DNA"/>
</dbReference>
<dbReference type="InterPro" id="IPR029044">
    <property type="entry name" value="Nucleotide-diphossugar_trans"/>
</dbReference>
<keyword evidence="3" id="KW-0808">Transferase</keyword>
<evidence type="ECO:0000256" key="2">
    <source>
        <dbReference type="ARBA" id="ARBA00022676"/>
    </source>
</evidence>
<evidence type="ECO:0000313" key="7">
    <source>
        <dbReference type="EMBL" id="SMP19870.1"/>
    </source>
</evidence>
<dbReference type="InterPro" id="IPR037257">
    <property type="entry name" value="T2SS_E_N_sf"/>
</dbReference>
<evidence type="ECO:0000259" key="6">
    <source>
        <dbReference type="Pfam" id="PF13632"/>
    </source>
</evidence>
<dbReference type="Pfam" id="PF13632">
    <property type="entry name" value="Glyco_trans_2_3"/>
    <property type="match status" value="1"/>
</dbReference>
<evidence type="ECO:0000313" key="8">
    <source>
        <dbReference type="Proteomes" id="UP001157961"/>
    </source>
</evidence>
<feature type="transmembrane region" description="Helical" evidence="4">
    <location>
        <begin position="599"/>
        <end position="618"/>
    </location>
</feature>
<name>A0ABY1NX58_9RHOB</name>
<keyword evidence="4" id="KW-1133">Transmembrane helix</keyword>
<feature type="transmembrane region" description="Helical" evidence="4">
    <location>
        <begin position="567"/>
        <end position="587"/>
    </location>
</feature>
<protein>
    <submittedName>
        <fullName evidence="7">Glycosyltransferase, catalytic subunit of cellulose synthase and poly-beta-1,6-N-acetylglucosamine synthase</fullName>
    </submittedName>
</protein>
<evidence type="ECO:0000259" key="5">
    <source>
        <dbReference type="Pfam" id="PF05157"/>
    </source>
</evidence>
<dbReference type="SUPFAM" id="SSF160246">
    <property type="entry name" value="EspE N-terminal domain-like"/>
    <property type="match status" value="1"/>
</dbReference>
<dbReference type="PANTHER" id="PTHR43630">
    <property type="entry name" value="POLY-BETA-1,6-N-ACETYL-D-GLUCOSAMINE SYNTHASE"/>
    <property type="match status" value="1"/>
</dbReference>
<keyword evidence="4" id="KW-0472">Membrane</keyword>
<evidence type="ECO:0000256" key="4">
    <source>
        <dbReference type="SAM" id="Phobius"/>
    </source>
</evidence>
<organism evidence="7 8">
    <name type="scientific">Shimia sagamensis</name>
    <dbReference type="NCBI Taxonomy" id="1566352"/>
    <lineage>
        <taxon>Bacteria</taxon>
        <taxon>Pseudomonadati</taxon>
        <taxon>Pseudomonadota</taxon>
        <taxon>Alphaproteobacteria</taxon>
        <taxon>Rhodobacterales</taxon>
        <taxon>Roseobacteraceae</taxon>
    </lineage>
</organism>
<feature type="domain" description="Glycosyltransferase 2-like" evidence="6">
    <location>
        <begin position="358"/>
        <end position="546"/>
    </location>
</feature>
<dbReference type="InterPro" id="IPR001173">
    <property type="entry name" value="Glyco_trans_2-like"/>
</dbReference>
<dbReference type="Pfam" id="PF05157">
    <property type="entry name" value="MshEN"/>
    <property type="match status" value="1"/>
</dbReference>
<comment type="similarity">
    <text evidence="1">Belongs to the glycosyltransferase 2 family.</text>
</comment>
<evidence type="ECO:0000256" key="1">
    <source>
        <dbReference type="ARBA" id="ARBA00006739"/>
    </source>
</evidence>
<keyword evidence="4" id="KW-0812">Transmembrane</keyword>
<reference evidence="7 8" key="1">
    <citation type="submission" date="2017-05" db="EMBL/GenBank/DDBJ databases">
        <authorList>
            <person name="Varghese N."/>
            <person name="Submissions S."/>
        </authorList>
    </citation>
    <scope>NUCLEOTIDE SEQUENCE [LARGE SCALE GENOMIC DNA]</scope>
    <source>
        <strain evidence="7 8">DSM 29734</strain>
    </source>
</reference>
<dbReference type="PANTHER" id="PTHR43630:SF1">
    <property type="entry name" value="POLY-BETA-1,6-N-ACETYL-D-GLUCOSAMINE SYNTHASE"/>
    <property type="match status" value="1"/>
</dbReference>
<dbReference type="SUPFAM" id="SSF53448">
    <property type="entry name" value="Nucleotide-diphospho-sugar transferases"/>
    <property type="match status" value="1"/>
</dbReference>
<dbReference type="Gene3D" id="3.90.550.10">
    <property type="entry name" value="Spore Coat Polysaccharide Biosynthesis Protein SpsA, Chain A"/>
    <property type="match status" value="1"/>
</dbReference>
<keyword evidence="2" id="KW-0328">Glycosyltransferase</keyword>
<dbReference type="Proteomes" id="UP001157961">
    <property type="component" value="Unassembled WGS sequence"/>
</dbReference>
<gene>
    <name evidence="7" type="ORF">SAMN06265373_103461</name>
</gene>
<evidence type="ECO:0000256" key="3">
    <source>
        <dbReference type="ARBA" id="ARBA00022679"/>
    </source>
</evidence>
<dbReference type="InterPro" id="IPR007831">
    <property type="entry name" value="T2SS_GspE_N"/>
</dbReference>
<feature type="transmembrane region" description="Helical" evidence="4">
    <location>
        <begin position="187"/>
        <end position="205"/>
    </location>
</feature>
<keyword evidence="8" id="KW-1185">Reference proteome</keyword>
<feature type="transmembrane region" description="Helical" evidence="4">
    <location>
        <begin position="211"/>
        <end position="231"/>
    </location>
</feature>
<feature type="transmembrane region" description="Helical" evidence="4">
    <location>
        <begin position="523"/>
        <end position="547"/>
    </location>
</feature>
<proteinExistence type="inferred from homology"/>
<dbReference type="RefSeq" id="WP_283425884.1">
    <property type="nucleotide sequence ID" value="NZ_FXTY01000003.1"/>
</dbReference>
<accession>A0ABY1NX58</accession>
<comment type="caution">
    <text evidence="7">The sequence shown here is derived from an EMBL/GenBank/DDBJ whole genome shotgun (WGS) entry which is preliminary data.</text>
</comment>
<feature type="domain" description="Type II secretion system protein GspE N-terminal" evidence="5">
    <location>
        <begin position="77"/>
        <end position="154"/>
    </location>
</feature>